<accession>G9YUV8</accession>
<proteinExistence type="predicted"/>
<evidence type="ECO:0000313" key="2">
    <source>
        <dbReference type="EMBL" id="EHM41519.1"/>
    </source>
</evidence>
<gene>
    <name evidence="2" type="ORF">HMPREF0372_03290</name>
</gene>
<organism evidence="2 3">
    <name type="scientific">Flavonifractor plautii ATCC 29863</name>
    <dbReference type="NCBI Taxonomy" id="411475"/>
    <lineage>
        <taxon>Bacteria</taxon>
        <taxon>Bacillati</taxon>
        <taxon>Bacillota</taxon>
        <taxon>Clostridia</taxon>
        <taxon>Eubacteriales</taxon>
        <taxon>Oscillospiraceae</taxon>
        <taxon>Flavonifractor</taxon>
    </lineage>
</organism>
<keyword evidence="1" id="KW-0812">Transmembrane</keyword>
<sequence>MFEPNQYRELCSELHVSEEKLEEVIQMTEQEKKRKFHRPMRLGLVAAAVAAMLVVTVSAANSEAIMTYLTSLRDAAVAGEAWADSPVNTEEGTGGLCLPEASLEERDDRTILIVDGVETDITDSLTQDGRYVWEDNDNGTQAQVVVTLDEDGKPVWVANVAGAGEEITDAAVSVVSEPADAQTHSSAE</sequence>
<dbReference type="AlphaFoldDB" id="G9YUV8"/>
<dbReference type="PATRIC" id="fig|411475.3.peg.2838"/>
<reference evidence="2 3" key="1">
    <citation type="submission" date="2011-08" db="EMBL/GenBank/DDBJ databases">
        <authorList>
            <person name="Weinstock G."/>
            <person name="Sodergren E."/>
            <person name="Clifton S."/>
            <person name="Fulton L."/>
            <person name="Fulton B."/>
            <person name="Courtney L."/>
            <person name="Fronick C."/>
            <person name="Harrison M."/>
            <person name="Strong C."/>
            <person name="Farmer C."/>
            <person name="Delahaunty K."/>
            <person name="Markovic C."/>
            <person name="Hall O."/>
            <person name="Minx P."/>
            <person name="Tomlinson C."/>
            <person name="Mitreva M."/>
            <person name="Hou S."/>
            <person name="Chen J."/>
            <person name="Wollam A."/>
            <person name="Pepin K.H."/>
            <person name="Johnson M."/>
            <person name="Bhonagiri V."/>
            <person name="Zhang X."/>
            <person name="Suruliraj S."/>
            <person name="Warren W."/>
            <person name="Chinwalla A."/>
            <person name="Mardis E.R."/>
            <person name="Wilson R.K."/>
        </authorList>
    </citation>
    <scope>NUCLEOTIDE SEQUENCE [LARGE SCALE GENOMIC DNA]</scope>
    <source>
        <strain evidence="2 3">ATCC 29863</strain>
    </source>
</reference>
<feature type="transmembrane region" description="Helical" evidence="1">
    <location>
        <begin position="42"/>
        <end position="60"/>
    </location>
</feature>
<protein>
    <submittedName>
        <fullName evidence="2">Signal peptide protein, YSIRK family</fullName>
    </submittedName>
</protein>
<name>G9YUV8_FLAPL</name>
<dbReference type="STRING" id="292800.A4U99_11465"/>
<keyword evidence="1" id="KW-1133">Transmembrane helix</keyword>
<keyword evidence="1" id="KW-0472">Membrane</keyword>
<dbReference type="Proteomes" id="UP000004459">
    <property type="component" value="Unassembled WGS sequence"/>
</dbReference>
<dbReference type="EMBL" id="AGCK01000270">
    <property type="protein sequence ID" value="EHM41519.1"/>
    <property type="molecule type" value="Genomic_DNA"/>
</dbReference>
<dbReference type="HOGENOM" id="CLU_1486627_0_0_9"/>
<evidence type="ECO:0000256" key="1">
    <source>
        <dbReference type="SAM" id="Phobius"/>
    </source>
</evidence>
<comment type="caution">
    <text evidence="2">The sequence shown here is derived from an EMBL/GenBank/DDBJ whole genome shotgun (WGS) entry which is preliminary data.</text>
</comment>
<evidence type="ECO:0000313" key="3">
    <source>
        <dbReference type="Proteomes" id="UP000004459"/>
    </source>
</evidence>